<name>A0A8J2YZV2_9PROT</name>
<dbReference type="GO" id="GO:0003700">
    <property type="term" value="F:DNA-binding transcription factor activity"/>
    <property type="evidence" value="ECO:0007669"/>
    <property type="project" value="InterPro"/>
</dbReference>
<dbReference type="RefSeq" id="WP_189051098.1">
    <property type="nucleotide sequence ID" value="NZ_BMJQ01000016.1"/>
</dbReference>
<dbReference type="InterPro" id="IPR000835">
    <property type="entry name" value="HTH_MarR-typ"/>
</dbReference>
<dbReference type="PANTHER" id="PTHR33164:SF89">
    <property type="entry name" value="MARR FAMILY REGULATORY PROTEIN"/>
    <property type="match status" value="1"/>
</dbReference>
<protein>
    <submittedName>
        <fullName evidence="2">Transcriptional regulator</fullName>
    </submittedName>
</protein>
<evidence type="ECO:0000313" key="2">
    <source>
        <dbReference type="EMBL" id="GGF39291.1"/>
    </source>
</evidence>
<dbReference type="PROSITE" id="PS50995">
    <property type="entry name" value="HTH_MARR_2"/>
    <property type="match status" value="1"/>
</dbReference>
<dbReference type="EMBL" id="BMJQ01000016">
    <property type="protein sequence ID" value="GGF39291.1"/>
    <property type="molecule type" value="Genomic_DNA"/>
</dbReference>
<accession>A0A8J2YZV2</accession>
<dbReference type="PANTHER" id="PTHR33164">
    <property type="entry name" value="TRANSCRIPTIONAL REGULATOR, MARR FAMILY"/>
    <property type="match status" value="1"/>
</dbReference>
<sequence length="153" mass="16336">MAETTVMEESSGIPAPGVLDGLLGYRLRRAQVAVFADFAQTMAAYELTPGQFGTLALIAANPGLSQTALGTALGIDRSSVVPLIDKLERRGLVERAPHPRDRRSHALRLTGAGTALFEDAREAVARHEAHIFAPLAPAERETLARLLDRVSGV</sequence>
<reference evidence="2" key="2">
    <citation type="submission" date="2020-09" db="EMBL/GenBank/DDBJ databases">
        <authorList>
            <person name="Sun Q."/>
            <person name="Zhou Y."/>
        </authorList>
    </citation>
    <scope>NUCLEOTIDE SEQUENCE</scope>
    <source>
        <strain evidence="2">CGMCC 1.15725</strain>
    </source>
</reference>
<dbReference type="InterPro" id="IPR036390">
    <property type="entry name" value="WH_DNA-bd_sf"/>
</dbReference>
<dbReference type="SUPFAM" id="SSF46785">
    <property type="entry name" value="Winged helix' DNA-binding domain"/>
    <property type="match status" value="1"/>
</dbReference>
<dbReference type="PRINTS" id="PR00598">
    <property type="entry name" value="HTHMARR"/>
</dbReference>
<organism evidence="2 3">
    <name type="scientific">Aliidongia dinghuensis</name>
    <dbReference type="NCBI Taxonomy" id="1867774"/>
    <lineage>
        <taxon>Bacteria</taxon>
        <taxon>Pseudomonadati</taxon>
        <taxon>Pseudomonadota</taxon>
        <taxon>Alphaproteobacteria</taxon>
        <taxon>Rhodospirillales</taxon>
        <taxon>Dongiaceae</taxon>
        <taxon>Aliidongia</taxon>
    </lineage>
</organism>
<proteinExistence type="predicted"/>
<dbReference type="Proteomes" id="UP000646365">
    <property type="component" value="Unassembled WGS sequence"/>
</dbReference>
<reference evidence="2" key="1">
    <citation type="journal article" date="2014" name="Int. J. Syst. Evol. Microbiol.">
        <title>Complete genome sequence of Corynebacterium casei LMG S-19264T (=DSM 44701T), isolated from a smear-ripened cheese.</title>
        <authorList>
            <consortium name="US DOE Joint Genome Institute (JGI-PGF)"/>
            <person name="Walter F."/>
            <person name="Albersmeier A."/>
            <person name="Kalinowski J."/>
            <person name="Ruckert C."/>
        </authorList>
    </citation>
    <scope>NUCLEOTIDE SEQUENCE</scope>
    <source>
        <strain evidence="2">CGMCC 1.15725</strain>
    </source>
</reference>
<keyword evidence="3" id="KW-1185">Reference proteome</keyword>
<feature type="domain" description="HTH marR-type" evidence="1">
    <location>
        <begin position="20"/>
        <end position="152"/>
    </location>
</feature>
<dbReference type="GO" id="GO:0006950">
    <property type="term" value="P:response to stress"/>
    <property type="evidence" value="ECO:0007669"/>
    <property type="project" value="TreeGrafter"/>
</dbReference>
<dbReference type="Gene3D" id="1.10.10.10">
    <property type="entry name" value="Winged helix-like DNA-binding domain superfamily/Winged helix DNA-binding domain"/>
    <property type="match status" value="1"/>
</dbReference>
<dbReference type="InterPro" id="IPR039422">
    <property type="entry name" value="MarR/SlyA-like"/>
</dbReference>
<dbReference type="SMART" id="SM00347">
    <property type="entry name" value="HTH_MARR"/>
    <property type="match status" value="1"/>
</dbReference>
<gene>
    <name evidence="2" type="ORF">GCM10011611_52110</name>
</gene>
<comment type="caution">
    <text evidence="2">The sequence shown here is derived from an EMBL/GenBank/DDBJ whole genome shotgun (WGS) entry which is preliminary data.</text>
</comment>
<dbReference type="Pfam" id="PF12802">
    <property type="entry name" value="MarR_2"/>
    <property type="match status" value="1"/>
</dbReference>
<dbReference type="AlphaFoldDB" id="A0A8J2YZV2"/>
<evidence type="ECO:0000313" key="3">
    <source>
        <dbReference type="Proteomes" id="UP000646365"/>
    </source>
</evidence>
<evidence type="ECO:0000259" key="1">
    <source>
        <dbReference type="PROSITE" id="PS50995"/>
    </source>
</evidence>
<dbReference type="InterPro" id="IPR036388">
    <property type="entry name" value="WH-like_DNA-bd_sf"/>
</dbReference>